<evidence type="ECO:0000313" key="1">
    <source>
        <dbReference type="EMBL" id="KAJ7736235.1"/>
    </source>
</evidence>
<protein>
    <submittedName>
        <fullName evidence="1">Uncharacterized protein</fullName>
    </submittedName>
</protein>
<accession>A0AAD7I728</accession>
<reference evidence="1" key="1">
    <citation type="submission" date="2023-03" db="EMBL/GenBank/DDBJ databases">
        <title>Massive genome expansion in bonnet fungi (Mycena s.s.) driven by repeated elements and novel gene families across ecological guilds.</title>
        <authorList>
            <consortium name="Lawrence Berkeley National Laboratory"/>
            <person name="Harder C.B."/>
            <person name="Miyauchi S."/>
            <person name="Viragh M."/>
            <person name="Kuo A."/>
            <person name="Thoen E."/>
            <person name="Andreopoulos B."/>
            <person name="Lu D."/>
            <person name="Skrede I."/>
            <person name="Drula E."/>
            <person name="Henrissat B."/>
            <person name="Morin E."/>
            <person name="Kohler A."/>
            <person name="Barry K."/>
            <person name="LaButti K."/>
            <person name="Morin E."/>
            <person name="Salamov A."/>
            <person name="Lipzen A."/>
            <person name="Mereny Z."/>
            <person name="Hegedus B."/>
            <person name="Baldrian P."/>
            <person name="Stursova M."/>
            <person name="Weitz H."/>
            <person name="Taylor A."/>
            <person name="Grigoriev I.V."/>
            <person name="Nagy L.G."/>
            <person name="Martin F."/>
            <person name="Kauserud H."/>
        </authorList>
    </citation>
    <scope>NUCLEOTIDE SEQUENCE</scope>
    <source>
        <strain evidence="1">CBHHK188m</strain>
    </source>
</reference>
<name>A0AAD7I728_9AGAR</name>
<sequence length="128" mass="14682">MVRSSDSQHPPIDWEARYKVLEAANASKKKRKCDDPPKRTQARGRGIRKVAVLFGDIATIIADTQAYKKDPYTEDHGLNEFSKNITPEQLQWLADKRSAERNYEAYLQIKRLIPDIVDTAILLEVDAR</sequence>
<keyword evidence="2" id="KW-1185">Reference proteome</keyword>
<dbReference type="EMBL" id="JARJLG010000150">
    <property type="protein sequence ID" value="KAJ7736235.1"/>
    <property type="molecule type" value="Genomic_DNA"/>
</dbReference>
<organism evidence="1 2">
    <name type="scientific">Mycena maculata</name>
    <dbReference type="NCBI Taxonomy" id="230809"/>
    <lineage>
        <taxon>Eukaryota</taxon>
        <taxon>Fungi</taxon>
        <taxon>Dikarya</taxon>
        <taxon>Basidiomycota</taxon>
        <taxon>Agaricomycotina</taxon>
        <taxon>Agaricomycetes</taxon>
        <taxon>Agaricomycetidae</taxon>
        <taxon>Agaricales</taxon>
        <taxon>Marasmiineae</taxon>
        <taxon>Mycenaceae</taxon>
        <taxon>Mycena</taxon>
    </lineage>
</organism>
<gene>
    <name evidence="1" type="ORF">DFH07DRAFT_966957</name>
</gene>
<dbReference type="AlphaFoldDB" id="A0AAD7I728"/>
<proteinExistence type="predicted"/>
<dbReference type="Proteomes" id="UP001215280">
    <property type="component" value="Unassembled WGS sequence"/>
</dbReference>
<evidence type="ECO:0000313" key="2">
    <source>
        <dbReference type="Proteomes" id="UP001215280"/>
    </source>
</evidence>
<comment type="caution">
    <text evidence="1">The sequence shown here is derived from an EMBL/GenBank/DDBJ whole genome shotgun (WGS) entry which is preliminary data.</text>
</comment>